<sequence length="107" mass="12613">MKKFLKIILENIREFIDPTKKTPDDIILKRNQFLQTITQAQKDHKAVHVIYLDKSFTGDIVKYDQEDNKLILKNFQKNMSAIIKISDIKRLTIVPKTVQDSQKLRTK</sequence>
<evidence type="ECO:0000313" key="2">
    <source>
        <dbReference type="Proteomes" id="UP000003573"/>
    </source>
</evidence>
<dbReference type="AlphaFoldDB" id="G5JYN0"/>
<keyword evidence="2" id="KW-1185">Reference proteome</keyword>
<comment type="caution">
    <text evidence="1">The sequence shown here is derived from an EMBL/GenBank/DDBJ whole genome shotgun (WGS) entry which is preliminary data.</text>
</comment>
<name>G5JYN0_9STRE</name>
<gene>
    <name evidence="1" type="ORF">STRMA_0292</name>
</gene>
<organism evidence="1 2">
    <name type="scientific">Streptococcus macacae NCTC 11558</name>
    <dbReference type="NCBI Taxonomy" id="764298"/>
    <lineage>
        <taxon>Bacteria</taxon>
        <taxon>Bacillati</taxon>
        <taxon>Bacillota</taxon>
        <taxon>Bacilli</taxon>
        <taxon>Lactobacillales</taxon>
        <taxon>Streptococcaceae</taxon>
        <taxon>Streptococcus</taxon>
    </lineage>
</organism>
<dbReference type="Proteomes" id="UP000003573">
    <property type="component" value="Unassembled WGS sequence"/>
</dbReference>
<dbReference type="OrthoDB" id="2223583at2"/>
<protein>
    <recommendedName>
        <fullName evidence="3">YolD-like protein</fullName>
    </recommendedName>
</protein>
<proteinExistence type="predicted"/>
<dbReference type="RefSeq" id="WP_003080216.1">
    <property type="nucleotide sequence ID" value="NZ_AEUW02000001.1"/>
</dbReference>
<evidence type="ECO:0008006" key="3">
    <source>
        <dbReference type="Google" id="ProtNLM"/>
    </source>
</evidence>
<evidence type="ECO:0000313" key="1">
    <source>
        <dbReference type="EMBL" id="EHJ52324.1"/>
    </source>
</evidence>
<dbReference type="EMBL" id="AEUW02000001">
    <property type="protein sequence ID" value="EHJ52324.1"/>
    <property type="molecule type" value="Genomic_DNA"/>
</dbReference>
<reference evidence="1 2" key="1">
    <citation type="journal article" date="2014" name="Int. J. Syst. Evol. Microbiol.">
        <title>Phylogenomics and the dynamic genome evolution of the genus Streptococcus.</title>
        <authorList>
            <consortium name="The Broad Institute Genome Sequencing Platform"/>
            <person name="Richards V.P."/>
            <person name="Palmer S.R."/>
            <person name="Pavinski Bitar P.D."/>
            <person name="Qin X."/>
            <person name="Weinstock G.M."/>
            <person name="Highlander S.K."/>
            <person name="Town C.D."/>
            <person name="Burne R.A."/>
            <person name="Stanhope M.J."/>
        </authorList>
    </citation>
    <scope>NUCLEOTIDE SEQUENCE [LARGE SCALE GENOMIC DNA]</scope>
    <source>
        <strain evidence="1 2">NCTC 11558</strain>
    </source>
</reference>
<accession>G5JYN0</accession>